<keyword evidence="2" id="KW-1185">Reference proteome</keyword>
<dbReference type="AlphaFoldDB" id="A0AAV4TIG7"/>
<proteinExistence type="predicted"/>
<reference evidence="1 2" key="1">
    <citation type="submission" date="2021-06" db="EMBL/GenBank/DDBJ databases">
        <title>Caerostris extrusa draft genome.</title>
        <authorList>
            <person name="Kono N."/>
            <person name="Arakawa K."/>
        </authorList>
    </citation>
    <scope>NUCLEOTIDE SEQUENCE [LARGE SCALE GENOMIC DNA]</scope>
</reference>
<protein>
    <submittedName>
        <fullName evidence="1">Uncharacterized protein</fullName>
    </submittedName>
</protein>
<gene>
    <name evidence="1" type="ORF">CEXT_543091</name>
</gene>
<comment type="caution">
    <text evidence="1">The sequence shown here is derived from an EMBL/GenBank/DDBJ whole genome shotgun (WGS) entry which is preliminary data.</text>
</comment>
<evidence type="ECO:0000313" key="1">
    <source>
        <dbReference type="EMBL" id="GIY45221.1"/>
    </source>
</evidence>
<evidence type="ECO:0000313" key="2">
    <source>
        <dbReference type="Proteomes" id="UP001054945"/>
    </source>
</evidence>
<accession>A0AAV4TIG7</accession>
<organism evidence="1 2">
    <name type="scientific">Caerostris extrusa</name>
    <name type="common">Bark spider</name>
    <name type="synonym">Caerostris bankana</name>
    <dbReference type="NCBI Taxonomy" id="172846"/>
    <lineage>
        <taxon>Eukaryota</taxon>
        <taxon>Metazoa</taxon>
        <taxon>Ecdysozoa</taxon>
        <taxon>Arthropoda</taxon>
        <taxon>Chelicerata</taxon>
        <taxon>Arachnida</taxon>
        <taxon>Araneae</taxon>
        <taxon>Araneomorphae</taxon>
        <taxon>Entelegynae</taxon>
        <taxon>Araneoidea</taxon>
        <taxon>Araneidae</taxon>
        <taxon>Caerostris</taxon>
    </lineage>
</organism>
<name>A0AAV4TIG7_CAEEX</name>
<sequence>MFILLEKEASWVGGNNRRQLELTYDLVASSGTCLFSSGIVIPRPLSRRRKPPPRYNLHERDRTAKTLADLNAFDTGHMANKKGSGSELKAANTLVLKLSPFSRCAAVSIKTPTIKVQQFCPLLQLGNDVQNCFDLTSFILIANRGFHKRHDHLGGRAFRLSLLPRSRDLRTTSSSGSSLPLVCKLLQEVRP</sequence>
<dbReference type="Proteomes" id="UP001054945">
    <property type="component" value="Unassembled WGS sequence"/>
</dbReference>
<dbReference type="EMBL" id="BPLR01011244">
    <property type="protein sequence ID" value="GIY45221.1"/>
    <property type="molecule type" value="Genomic_DNA"/>
</dbReference>